<organism evidence="2 3">
    <name type="scientific">Rosa chinensis</name>
    <name type="common">China rose</name>
    <dbReference type="NCBI Taxonomy" id="74649"/>
    <lineage>
        <taxon>Eukaryota</taxon>
        <taxon>Viridiplantae</taxon>
        <taxon>Streptophyta</taxon>
        <taxon>Embryophyta</taxon>
        <taxon>Tracheophyta</taxon>
        <taxon>Spermatophyta</taxon>
        <taxon>Magnoliopsida</taxon>
        <taxon>eudicotyledons</taxon>
        <taxon>Gunneridae</taxon>
        <taxon>Pentapetalae</taxon>
        <taxon>rosids</taxon>
        <taxon>fabids</taxon>
        <taxon>Rosales</taxon>
        <taxon>Rosaceae</taxon>
        <taxon>Rosoideae</taxon>
        <taxon>Rosoideae incertae sedis</taxon>
        <taxon>Rosa</taxon>
    </lineage>
</organism>
<feature type="chain" id="PRO_5015108665" description="Replication factor A C-terminal domain-containing protein" evidence="1">
    <location>
        <begin position="18"/>
        <end position="277"/>
    </location>
</feature>
<feature type="signal peptide" evidence="1">
    <location>
        <begin position="1"/>
        <end position="17"/>
    </location>
</feature>
<comment type="caution">
    <text evidence="2">The sequence shown here is derived from an EMBL/GenBank/DDBJ whole genome shotgun (WGS) entry which is preliminary data.</text>
</comment>
<dbReference type="Pfam" id="PF05056">
    <property type="entry name" value="DUF674"/>
    <property type="match status" value="1"/>
</dbReference>
<protein>
    <recommendedName>
        <fullName evidence="4">Replication factor A C-terminal domain-containing protein</fullName>
    </recommendedName>
</protein>
<evidence type="ECO:0008006" key="4">
    <source>
        <dbReference type="Google" id="ProtNLM"/>
    </source>
</evidence>
<proteinExistence type="predicted"/>
<dbReference type="EMBL" id="PDCK01000043">
    <property type="protein sequence ID" value="PRQ34313.1"/>
    <property type="molecule type" value="Genomic_DNA"/>
</dbReference>
<dbReference type="AlphaFoldDB" id="A0A2P6QJF8"/>
<dbReference type="OMA" id="HYEDELH"/>
<accession>A0A2P6QJF8</accession>
<dbReference type="STRING" id="74649.A0A2P6QJF8"/>
<name>A0A2P6QJF8_ROSCH</name>
<dbReference type="PANTHER" id="PTHR33103">
    <property type="entry name" value="OS01G0153900 PROTEIN"/>
    <property type="match status" value="1"/>
</dbReference>
<gene>
    <name evidence="2" type="ORF">RchiOBHm_Chr5g0067411</name>
</gene>
<keyword evidence="3" id="KW-1185">Reference proteome</keyword>
<dbReference type="PANTHER" id="PTHR33103:SF27">
    <property type="entry name" value="OS04G0594700 PROTEIN"/>
    <property type="match status" value="1"/>
</dbReference>
<evidence type="ECO:0000256" key="1">
    <source>
        <dbReference type="SAM" id="SignalP"/>
    </source>
</evidence>
<reference evidence="2 3" key="1">
    <citation type="journal article" date="2018" name="Nat. Genet.">
        <title>The Rosa genome provides new insights in the design of modern roses.</title>
        <authorList>
            <person name="Bendahmane M."/>
        </authorList>
    </citation>
    <scope>NUCLEOTIDE SEQUENCE [LARGE SCALE GENOMIC DNA]</scope>
    <source>
        <strain evidence="3">cv. Old Blush</strain>
    </source>
</reference>
<evidence type="ECO:0000313" key="2">
    <source>
        <dbReference type="EMBL" id="PRQ34313.1"/>
    </source>
</evidence>
<dbReference type="InterPro" id="IPR007750">
    <property type="entry name" value="DUF674"/>
</dbReference>
<sequence length="277" mass="30954">MVVCFLMCLCYVQMSTLHWVFRNPFLCSLVEGFQAKFILLAMADEPTRKISLKALVNRGNKRVIFMESGHEFVDVLLSYLTIPIGTIIKLGRNNSNLAPLGIGCMNNLYASVVNMDVQHFRTEACRDMLLCPRNGAGSTLKSLKLKIDDCDPTQYFKCSNVSCRTSPARLSYYRSVRCCRCGNQMDSKSNLLVGCLDGVFVKGLARLIISDDLQVMPAVTSVSSSLLMKPGVMDSNTIEEVTLDIGVDEVIEYAKFVFRCRIVLSICLCAHLYQNHL</sequence>
<keyword evidence="1" id="KW-0732">Signal</keyword>
<dbReference type="Proteomes" id="UP000238479">
    <property type="component" value="Chromosome 5"/>
</dbReference>
<evidence type="ECO:0000313" key="3">
    <source>
        <dbReference type="Proteomes" id="UP000238479"/>
    </source>
</evidence>
<dbReference type="Gramene" id="PRQ34313">
    <property type="protein sequence ID" value="PRQ34313"/>
    <property type="gene ID" value="RchiOBHm_Chr5g0067411"/>
</dbReference>